<dbReference type="Gene3D" id="3.30.40.10">
    <property type="entry name" value="Zinc/RING finger domain, C3HC4 (zinc finger)"/>
    <property type="match status" value="1"/>
</dbReference>
<dbReference type="GO" id="GO:0008270">
    <property type="term" value="F:zinc ion binding"/>
    <property type="evidence" value="ECO:0007669"/>
    <property type="project" value="UniProtKB-KW"/>
</dbReference>
<dbReference type="InterPro" id="IPR013083">
    <property type="entry name" value="Znf_RING/FYVE/PHD"/>
</dbReference>
<evidence type="ECO:0000256" key="1">
    <source>
        <dbReference type="PROSITE-ProRule" id="PRU00175"/>
    </source>
</evidence>
<protein>
    <submittedName>
        <fullName evidence="3">E3 ubiquitin-protein ligase rnf126-b</fullName>
    </submittedName>
</protein>
<dbReference type="EMBL" id="BMAC01000110">
    <property type="protein sequence ID" value="GFP85696.1"/>
    <property type="molecule type" value="Genomic_DNA"/>
</dbReference>
<gene>
    <name evidence="3" type="ORF">PHJA_000713300</name>
</gene>
<evidence type="ECO:0000313" key="4">
    <source>
        <dbReference type="Proteomes" id="UP000653305"/>
    </source>
</evidence>
<dbReference type="Pfam" id="PF13639">
    <property type="entry name" value="zf-RING_2"/>
    <property type="match status" value="1"/>
</dbReference>
<dbReference type="SUPFAM" id="SSF57850">
    <property type="entry name" value="RING/U-box"/>
    <property type="match status" value="1"/>
</dbReference>
<proteinExistence type="predicted"/>
<evidence type="ECO:0000259" key="2">
    <source>
        <dbReference type="PROSITE" id="PS50089"/>
    </source>
</evidence>
<keyword evidence="1" id="KW-0862">Zinc</keyword>
<sequence length="63" mass="7432">MDVCPLCLRASTIRAHISSLPCNHAFHNHCVIRWLLKTKSCPLRQLEVDTTRKKKRMTRKKEM</sequence>
<accession>A0A830BFG7</accession>
<comment type="caution">
    <text evidence="3">The sequence shown here is derived from an EMBL/GenBank/DDBJ whole genome shotgun (WGS) entry which is preliminary data.</text>
</comment>
<dbReference type="OrthoDB" id="3824970at2759"/>
<organism evidence="3 4">
    <name type="scientific">Phtheirospermum japonicum</name>
    <dbReference type="NCBI Taxonomy" id="374723"/>
    <lineage>
        <taxon>Eukaryota</taxon>
        <taxon>Viridiplantae</taxon>
        <taxon>Streptophyta</taxon>
        <taxon>Embryophyta</taxon>
        <taxon>Tracheophyta</taxon>
        <taxon>Spermatophyta</taxon>
        <taxon>Magnoliopsida</taxon>
        <taxon>eudicotyledons</taxon>
        <taxon>Gunneridae</taxon>
        <taxon>Pentapetalae</taxon>
        <taxon>asterids</taxon>
        <taxon>lamiids</taxon>
        <taxon>Lamiales</taxon>
        <taxon>Orobanchaceae</taxon>
        <taxon>Orobanchaceae incertae sedis</taxon>
        <taxon>Phtheirospermum</taxon>
    </lineage>
</organism>
<keyword evidence="1" id="KW-0863">Zinc-finger</keyword>
<dbReference type="InterPro" id="IPR001841">
    <property type="entry name" value="Znf_RING"/>
</dbReference>
<dbReference type="AlphaFoldDB" id="A0A830BFG7"/>
<evidence type="ECO:0000313" key="3">
    <source>
        <dbReference type="EMBL" id="GFP85696.1"/>
    </source>
</evidence>
<name>A0A830BFG7_9LAMI</name>
<keyword evidence="4" id="KW-1185">Reference proteome</keyword>
<feature type="domain" description="RING-type" evidence="2">
    <location>
        <begin position="4"/>
        <end position="45"/>
    </location>
</feature>
<keyword evidence="1" id="KW-0479">Metal-binding</keyword>
<dbReference type="Proteomes" id="UP000653305">
    <property type="component" value="Unassembled WGS sequence"/>
</dbReference>
<reference evidence="3" key="1">
    <citation type="submission" date="2020-07" db="EMBL/GenBank/DDBJ databases">
        <title>Ethylene signaling mediates host invasion by parasitic plants.</title>
        <authorList>
            <person name="Yoshida S."/>
        </authorList>
    </citation>
    <scope>NUCLEOTIDE SEQUENCE</scope>
    <source>
        <strain evidence="3">Okayama</strain>
    </source>
</reference>
<dbReference type="PROSITE" id="PS50089">
    <property type="entry name" value="ZF_RING_2"/>
    <property type="match status" value="1"/>
</dbReference>